<evidence type="ECO:0000313" key="8">
    <source>
        <dbReference type="EMBL" id="GAV27624.1"/>
    </source>
</evidence>
<dbReference type="GO" id="GO:0044273">
    <property type="term" value="P:sulfur compound catabolic process"/>
    <property type="evidence" value="ECO:0007669"/>
    <property type="project" value="TreeGrafter"/>
</dbReference>
<comment type="similarity">
    <text evidence="2">Belongs to the TfdA dioxygenase family.</text>
</comment>
<dbReference type="GO" id="GO:0000907">
    <property type="term" value="F:sulfonate dioxygenase activity"/>
    <property type="evidence" value="ECO:0007669"/>
    <property type="project" value="TreeGrafter"/>
</dbReference>
<evidence type="ECO:0000256" key="2">
    <source>
        <dbReference type="ARBA" id="ARBA00005896"/>
    </source>
</evidence>
<dbReference type="InterPro" id="IPR042098">
    <property type="entry name" value="TauD-like_sf"/>
</dbReference>
<comment type="caution">
    <text evidence="8">The sequence shown here is derived from an EMBL/GenBank/DDBJ whole genome shotgun (WGS) entry which is preliminary data.</text>
</comment>
<dbReference type="FunFam" id="3.60.130.10:FF:000003">
    <property type="entry name" value="Alpha-ketoglutarate-dependent taurine dioxygenase"/>
    <property type="match status" value="1"/>
</dbReference>
<dbReference type="SUPFAM" id="SSF51197">
    <property type="entry name" value="Clavaminate synthase-like"/>
    <property type="match status" value="1"/>
</dbReference>
<evidence type="ECO:0000313" key="9">
    <source>
        <dbReference type="Proteomes" id="UP000186136"/>
    </source>
</evidence>
<dbReference type="InterPro" id="IPR051323">
    <property type="entry name" value="AtsK-like"/>
</dbReference>
<accession>A0A1Q2YDM2</accession>
<dbReference type="Pfam" id="PF02668">
    <property type="entry name" value="TauD"/>
    <property type="match status" value="1"/>
</dbReference>
<name>A0A1Q2YDM2_9ASCO</name>
<evidence type="ECO:0000256" key="5">
    <source>
        <dbReference type="ARBA" id="ARBA00023002"/>
    </source>
</evidence>
<dbReference type="Proteomes" id="UP000186136">
    <property type="component" value="Unassembled WGS sequence"/>
</dbReference>
<feature type="domain" description="TauD/TfdA-like" evidence="7">
    <location>
        <begin position="84"/>
        <end position="354"/>
    </location>
</feature>
<evidence type="ECO:0000259" key="7">
    <source>
        <dbReference type="Pfam" id="PF02668"/>
    </source>
</evidence>
<organism evidence="8 9">
    <name type="scientific">Pichia membranifaciens</name>
    <dbReference type="NCBI Taxonomy" id="4926"/>
    <lineage>
        <taxon>Eukaryota</taxon>
        <taxon>Fungi</taxon>
        <taxon>Dikarya</taxon>
        <taxon>Ascomycota</taxon>
        <taxon>Saccharomycotina</taxon>
        <taxon>Pichiomycetes</taxon>
        <taxon>Pichiales</taxon>
        <taxon>Pichiaceae</taxon>
        <taxon>Pichia</taxon>
    </lineage>
</organism>
<dbReference type="PANTHER" id="PTHR30468">
    <property type="entry name" value="ALPHA-KETOGLUTARATE-DEPENDENT SULFONATE DIOXYGENASE"/>
    <property type="match status" value="1"/>
</dbReference>
<evidence type="ECO:0000256" key="6">
    <source>
        <dbReference type="ARBA" id="ARBA00023004"/>
    </source>
</evidence>
<keyword evidence="4" id="KW-0223">Dioxygenase</keyword>
<gene>
    <name evidence="8" type="ORF">PMKS-001092</name>
</gene>
<reference evidence="8 9" key="1">
    <citation type="submission" date="2016-08" db="EMBL/GenBank/DDBJ databases">
        <title>Whole genome shotgun sequence of Pichia membranifaciens KS47-1.</title>
        <authorList>
            <person name="Konishi M."/>
            <person name="Ishida M."/>
            <person name="Arakawa T."/>
            <person name="Kato Y."/>
            <person name="Horiuchi J."/>
        </authorList>
    </citation>
    <scope>NUCLEOTIDE SEQUENCE [LARGE SCALE GENOMIC DNA]</scope>
    <source>
        <strain evidence="8 9">KS47-1</strain>
    </source>
</reference>
<protein>
    <recommendedName>
        <fullName evidence="7">TauD/TfdA-like domain-containing protein</fullName>
    </recommendedName>
</protein>
<evidence type="ECO:0000256" key="3">
    <source>
        <dbReference type="ARBA" id="ARBA00022723"/>
    </source>
</evidence>
<comment type="cofactor">
    <cofactor evidence="1">
        <name>Fe(2+)</name>
        <dbReference type="ChEBI" id="CHEBI:29033"/>
    </cofactor>
</comment>
<dbReference type="AlphaFoldDB" id="A0A1Q2YDM2"/>
<dbReference type="OrthoDB" id="10257314at2759"/>
<keyword evidence="9" id="KW-1185">Reference proteome</keyword>
<dbReference type="Gene3D" id="3.60.130.10">
    <property type="entry name" value="Clavaminate synthase-like"/>
    <property type="match status" value="1"/>
</dbReference>
<evidence type="ECO:0000256" key="1">
    <source>
        <dbReference type="ARBA" id="ARBA00001954"/>
    </source>
</evidence>
<dbReference type="EMBL" id="BDGI01000042">
    <property type="protein sequence ID" value="GAV27624.1"/>
    <property type="molecule type" value="Genomic_DNA"/>
</dbReference>
<evidence type="ECO:0000256" key="4">
    <source>
        <dbReference type="ARBA" id="ARBA00022964"/>
    </source>
</evidence>
<dbReference type="InterPro" id="IPR003819">
    <property type="entry name" value="TauD/TfdA-like"/>
</dbReference>
<dbReference type="PANTHER" id="PTHR30468:SF1">
    <property type="entry name" value="ALPHA-KETOGLUTARATE-DEPENDENT SULFONATE DIOXYGENASE"/>
    <property type="match status" value="1"/>
</dbReference>
<dbReference type="GO" id="GO:0005737">
    <property type="term" value="C:cytoplasm"/>
    <property type="evidence" value="ECO:0007669"/>
    <property type="project" value="TreeGrafter"/>
</dbReference>
<proteinExistence type="inferred from homology"/>
<sequence>MSVLRRTYHDGAIHFQKDSDEKTDGILTVSKENLKRLKYPEWAPTWDPKDDHAFQNPKPFKHVDRGFAGDASFKSLRNVEGVKFRHITPKLGLEVEGIQLSSLTNQQKNDIALLVEKKGVVAFKKQDFKNQSFEEIKDWGRYFGPLHVHPTSGAPLNHPEFHMTFRRGSKKEQEKFFADRLNNISWHSDVTYENQPPGITLFAMLQSGECGGDTQFLDMFEVYDRLSPLLKDKLDGLKAVHTSKEQASAAKQEGGIERKDVIDSIHPVVRYHPVLKRKSLFVHRGFTRKILGLKTEESDNLLLFLFNHTAACLDAHVRMQYEEDTVVIWDNRRTLHTRTMDWDSEDIRHAFRVTSIAERPVGSEQEFENWSPELEDANIKLTDHYINLSAEEYYNEVIAKEQST</sequence>
<keyword evidence="3" id="KW-0479">Metal-binding</keyword>
<dbReference type="GO" id="GO:0046872">
    <property type="term" value="F:metal ion binding"/>
    <property type="evidence" value="ECO:0007669"/>
    <property type="project" value="UniProtKB-KW"/>
</dbReference>
<keyword evidence="5" id="KW-0560">Oxidoreductase</keyword>
<keyword evidence="6" id="KW-0408">Iron</keyword>